<sequence length="297" mass="32981">MAMSGSGVAAGILPLTSSFLRAFTTASRPLFYSSDRWGAPASSSTSHGEDRANIVSKQGGSRPAPSSSFSSPSASSSSASSQSGEGVRRVLFNASGGEMRSFDSDSDSSQMRWSSSGGYDPAAEARRKLQLPDRPTVYRSQPSFVYRRAAEDRTRQRKDPFEDAPKGSSPFTDTPPVVVSNIKNRHNIEAIHLYREIIRTAKAFSWANDDGVPWSKVLVESARKEIEAAREEKDPEVLARLLVSGRDCLMEVQNRFLETRDKMMNVIHETRTDRKGIQQDMQKFDGSYPSEARWERR</sequence>
<dbReference type="PANTHER" id="PTHR47484">
    <property type="entry name" value="COMPLEX 1 PROTEIN CONTAINING PROTEIN, EXPRESSED"/>
    <property type="match status" value="1"/>
</dbReference>
<evidence type="ECO:0000259" key="2">
    <source>
        <dbReference type="Pfam" id="PF05347"/>
    </source>
</evidence>
<organism evidence="3">
    <name type="scientific">Palpitomonas bilix</name>
    <dbReference type="NCBI Taxonomy" id="652834"/>
    <lineage>
        <taxon>Eukaryota</taxon>
        <taxon>Eukaryota incertae sedis</taxon>
    </lineage>
</organism>
<feature type="region of interest" description="Disordered" evidence="1">
    <location>
        <begin position="273"/>
        <end position="297"/>
    </location>
</feature>
<dbReference type="GO" id="GO:0034551">
    <property type="term" value="P:mitochondrial respiratory chain complex III assembly"/>
    <property type="evidence" value="ECO:0007669"/>
    <property type="project" value="InterPro"/>
</dbReference>
<feature type="compositionally biased region" description="Low complexity" evidence="1">
    <location>
        <begin position="61"/>
        <end position="83"/>
    </location>
</feature>
<name>A0A7S3DHF9_9EUKA</name>
<proteinExistence type="predicted"/>
<dbReference type="EMBL" id="HBIB01030953">
    <property type="protein sequence ID" value="CAE0257810.1"/>
    <property type="molecule type" value="Transcribed_RNA"/>
</dbReference>
<protein>
    <recommendedName>
        <fullName evidence="2">Complex 1 LYR protein domain-containing protein</fullName>
    </recommendedName>
</protein>
<gene>
    <name evidence="3" type="ORF">PBIL07802_LOCUS20071</name>
</gene>
<dbReference type="GO" id="GO:0005739">
    <property type="term" value="C:mitochondrion"/>
    <property type="evidence" value="ECO:0007669"/>
    <property type="project" value="GOC"/>
</dbReference>
<evidence type="ECO:0000313" key="3">
    <source>
        <dbReference type="EMBL" id="CAE0257810.1"/>
    </source>
</evidence>
<feature type="region of interest" description="Disordered" evidence="1">
    <location>
        <begin position="147"/>
        <end position="178"/>
    </location>
</feature>
<dbReference type="InterPro" id="IPR045298">
    <property type="entry name" value="Complex1_LYR_LYRM7"/>
</dbReference>
<feature type="compositionally biased region" description="Basic and acidic residues" evidence="1">
    <location>
        <begin position="148"/>
        <end position="165"/>
    </location>
</feature>
<feature type="region of interest" description="Disordered" evidence="1">
    <location>
        <begin position="33"/>
        <end position="133"/>
    </location>
</feature>
<evidence type="ECO:0000256" key="1">
    <source>
        <dbReference type="SAM" id="MobiDB-lite"/>
    </source>
</evidence>
<reference evidence="3" key="1">
    <citation type="submission" date="2021-01" db="EMBL/GenBank/DDBJ databases">
        <authorList>
            <person name="Corre E."/>
            <person name="Pelletier E."/>
            <person name="Niang G."/>
            <person name="Scheremetjew M."/>
            <person name="Finn R."/>
            <person name="Kale V."/>
            <person name="Holt S."/>
            <person name="Cochrane G."/>
            <person name="Meng A."/>
            <person name="Brown T."/>
            <person name="Cohen L."/>
        </authorList>
    </citation>
    <scope>NUCLEOTIDE SEQUENCE</scope>
    <source>
        <strain evidence="3">NIES-2562</strain>
    </source>
</reference>
<dbReference type="PANTHER" id="PTHR47484:SF1">
    <property type="entry name" value="COMPLEX 1 PROTEIN CONTAINING PROTEIN, EXPRESSED"/>
    <property type="match status" value="1"/>
</dbReference>
<feature type="domain" description="Complex 1 LYR protein" evidence="2">
    <location>
        <begin position="189"/>
        <end position="247"/>
    </location>
</feature>
<dbReference type="AlphaFoldDB" id="A0A7S3DHF9"/>
<dbReference type="CDD" id="cd20267">
    <property type="entry name" value="Complex1_LYR_LYRM7"/>
    <property type="match status" value="1"/>
</dbReference>
<feature type="compositionally biased region" description="Low complexity" evidence="1">
    <location>
        <begin position="107"/>
        <end position="116"/>
    </location>
</feature>
<dbReference type="InterPro" id="IPR008011">
    <property type="entry name" value="Complex1_LYR_dom"/>
</dbReference>
<accession>A0A7S3DHF9</accession>
<dbReference type="Pfam" id="PF05347">
    <property type="entry name" value="Complex1_LYR"/>
    <property type="match status" value="1"/>
</dbReference>